<reference evidence="2" key="1">
    <citation type="journal article" date="2019" name="Int. J. Syst. Evol. Microbiol.">
        <title>The Global Catalogue of Microorganisms (GCM) 10K type strain sequencing project: providing services to taxonomists for standard genome sequencing and annotation.</title>
        <authorList>
            <consortium name="The Broad Institute Genomics Platform"/>
            <consortium name="The Broad Institute Genome Sequencing Center for Infectious Disease"/>
            <person name="Wu L."/>
            <person name="Ma J."/>
        </authorList>
    </citation>
    <scope>NUCLEOTIDE SEQUENCE [LARGE SCALE GENOMIC DNA]</scope>
    <source>
        <strain evidence="2">KCTC 62784</strain>
    </source>
</reference>
<keyword evidence="2" id="KW-1185">Reference proteome</keyword>
<comment type="caution">
    <text evidence="1">The sequence shown here is derived from an EMBL/GenBank/DDBJ whole genome shotgun (WGS) entry which is preliminary data.</text>
</comment>
<dbReference type="RefSeq" id="WP_123014750.1">
    <property type="nucleotide sequence ID" value="NZ_AP024912.1"/>
</dbReference>
<sequence length="84" mass="9723">MKNEIEQTKILHAYENIMKHGKPTEFGKIYEGIEAYSDYDGYSVYLRGSGVELSVGFHNTYNLDYQSEHQKEDFLKKIDAIVAL</sequence>
<organism evidence="1 2">
    <name type="scientific">Vibrio zhugei</name>
    <dbReference type="NCBI Taxonomy" id="2479546"/>
    <lineage>
        <taxon>Bacteria</taxon>
        <taxon>Pseudomonadati</taxon>
        <taxon>Pseudomonadota</taxon>
        <taxon>Gammaproteobacteria</taxon>
        <taxon>Vibrionales</taxon>
        <taxon>Vibrionaceae</taxon>
        <taxon>Vibrio</taxon>
    </lineage>
</organism>
<protein>
    <submittedName>
        <fullName evidence="1">DUF3081 domain-containing protein</fullName>
    </submittedName>
</protein>
<evidence type="ECO:0000313" key="2">
    <source>
        <dbReference type="Proteomes" id="UP001595384"/>
    </source>
</evidence>
<gene>
    <name evidence="1" type="ORF">ACFODT_07205</name>
</gene>
<dbReference type="InterPro" id="IPR021432">
    <property type="entry name" value="DUF3081"/>
</dbReference>
<name>A0ABV7C8W8_9VIBR</name>
<accession>A0ABV7C8W8</accession>
<proteinExistence type="predicted"/>
<evidence type="ECO:0000313" key="1">
    <source>
        <dbReference type="EMBL" id="MFC3023609.1"/>
    </source>
</evidence>
<dbReference type="Proteomes" id="UP001595384">
    <property type="component" value="Unassembled WGS sequence"/>
</dbReference>
<dbReference type="EMBL" id="JBHRSE010000046">
    <property type="protein sequence ID" value="MFC3023609.1"/>
    <property type="molecule type" value="Genomic_DNA"/>
</dbReference>
<dbReference type="Pfam" id="PF11280">
    <property type="entry name" value="DUF3081"/>
    <property type="match status" value="1"/>
</dbReference>